<evidence type="ECO:0000313" key="1">
    <source>
        <dbReference type="EnsemblMetazoa" id="Aqu2.1.42408_001"/>
    </source>
</evidence>
<reference evidence="1" key="1">
    <citation type="submission" date="2017-05" db="UniProtKB">
        <authorList>
            <consortium name="EnsemblMetazoa"/>
        </authorList>
    </citation>
    <scope>IDENTIFICATION</scope>
</reference>
<dbReference type="AlphaFoldDB" id="A0A1X7VSL7"/>
<dbReference type="InParanoid" id="A0A1X7VSL7"/>
<proteinExistence type="predicted"/>
<sequence>LTSLQTLWSWKGYKEGRPSSFSTISPVTRLRSLNLPLMMTFELQDLIFFIKAIKTPDPFLNILDYVSSNNTTRFGAGLKLPTLCFLHKPGLSLLLQPPPSFVDFTTCHPRLCLQMQ</sequence>
<name>A0A1X7VSL7_AMPQE</name>
<accession>A0A1X7VSL7</accession>
<dbReference type="EnsemblMetazoa" id="Aqu2.1.42408_001">
    <property type="protein sequence ID" value="Aqu2.1.42408_001"/>
    <property type="gene ID" value="Aqu2.1.42408"/>
</dbReference>
<protein>
    <submittedName>
        <fullName evidence="1">Uncharacterized protein</fullName>
    </submittedName>
</protein>
<organism evidence="1">
    <name type="scientific">Amphimedon queenslandica</name>
    <name type="common">Sponge</name>
    <dbReference type="NCBI Taxonomy" id="400682"/>
    <lineage>
        <taxon>Eukaryota</taxon>
        <taxon>Metazoa</taxon>
        <taxon>Porifera</taxon>
        <taxon>Demospongiae</taxon>
        <taxon>Heteroscleromorpha</taxon>
        <taxon>Haplosclerida</taxon>
        <taxon>Niphatidae</taxon>
        <taxon>Amphimedon</taxon>
    </lineage>
</organism>